<keyword evidence="1" id="KW-0472">Membrane</keyword>
<dbReference type="PANTHER" id="PTHR36840:SF1">
    <property type="entry name" value="BLL5714 PROTEIN"/>
    <property type="match status" value="1"/>
</dbReference>
<feature type="transmembrane region" description="Helical" evidence="1">
    <location>
        <begin position="156"/>
        <end position="179"/>
    </location>
</feature>
<gene>
    <name evidence="2" type="ORF">G1H10_25870</name>
</gene>
<feature type="transmembrane region" description="Helical" evidence="1">
    <location>
        <begin position="101"/>
        <end position="121"/>
    </location>
</feature>
<protein>
    <submittedName>
        <fullName evidence="2">Low temperature requirement protein A</fullName>
    </submittedName>
</protein>
<dbReference type="Proteomes" id="UP000475214">
    <property type="component" value="Unassembled WGS sequence"/>
</dbReference>
<feature type="transmembrane region" description="Helical" evidence="1">
    <location>
        <begin position="226"/>
        <end position="245"/>
    </location>
</feature>
<organism evidence="2 3">
    <name type="scientific">Phytoactinopolyspora halotolerans</name>
    <dbReference type="NCBI Taxonomy" id="1981512"/>
    <lineage>
        <taxon>Bacteria</taxon>
        <taxon>Bacillati</taxon>
        <taxon>Actinomycetota</taxon>
        <taxon>Actinomycetes</taxon>
        <taxon>Jiangellales</taxon>
        <taxon>Jiangellaceae</taxon>
        <taxon>Phytoactinopolyspora</taxon>
    </lineage>
</organism>
<feature type="transmembrane region" description="Helical" evidence="1">
    <location>
        <begin position="200"/>
        <end position="220"/>
    </location>
</feature>
<dbReference type="Pfam" id="PF06772">
    <property type="entry name" value="LtrA"/>
    <property type="match status" value="1"/>
</dbReference>
<name>A0A6L9SET7_9ACTN</name>
<reference evidence="2 3" key="1">
    <citation type="submission" date="2020-02" db="EMBL/GenBank/DDBJ databases">
        <authorList>
            <person name="Li X.-J."/>
            <person name="Han X.-M."/>
        </authorList>
    </citation>
    <scope>NUCLEOTIDE SEQUENCE [LARGE SCALE GENOMIC DNA]</scope>
    <source>
        <strain evidence="2 3">CCTCC AB 2017055</strain>
    </source>
</reference>
<feature type="transmembrane region" description="Helical" evidence="1">
    <location>
        <begin position="133"/>
        <end position="150"/>
    </location>
</feature>
<keyword evidence="1" id="KW-0812">Transmembrane</keyword>
<dbReference type="EMBL" id="JAAGOA010000024">
    <property type="protein sequence ID" value="NEE03599.1"/>
    <property type="molecule type" value="Genomic_DNA"/>
</dbReference>
<comment type="caution">
    <text evidence="2">The sequence shown here is derived from an EMBL/GenBank/DDBJ whole genome shotgun (WGS) entry which is preliminary data.</text>
</comment>
<keyword evidence="1" id="KW-1133">Transmembrane helix</keyword>
<feature type="transmembrane region" description="Helical" evidence="1">
    <location>
        <begin position="336"/>
        <end position="369"/>
    </location>
</feature>
<evidence type="ECO:0000313" key="2">
    <source>
        <dbReference type="EMBL" id="NEE03599.1"/>
    </source>
</evidence>
<feature type="transmembrane region" description="Helical" evidence="1">
    <location>
        <begin position="46"/>
        <end position="63"/>
    </location>
</feature>
<evidence type="ECO:0000256" key="1">
    <source>
        <dbReference type="SAM" id="Phobius"/>
    </source>
</evidence>
<sequence>MRSTADDNPPVGAVELFFDLVYVLTIIQLSHYLLYDLSWQGAAETAVLFLAVWWGWNYTAWAMNWLDPEHAGVRGLLVVLMLAALGMAIAIPDAFGGRAALFAAAYVIFQLIRSAFMVAAFRGQVMGRNYAQLLAWSGFAGVFWIAGAFVPDDAQLVVWALAVLIDYVAPLVGFWLPGVGGTDMADWPLAEEHLAERNRLVFIIALGESILILGTLLSEIELSSSVVAAAVVGFATIVLLWWLYFSRRLGNAEHDAPERSEATAMARGAYAYAHALMVGGAIVVAVGIEQITHHPLEDAEWSMAGTVLGGPVLYLVGNVIFNAARTGVVPRSRLAALVALAVLVPFVPAMSALVLGIAALVVLAALAVVTGEIRTSTEPRAEQGAGQEAIGR</sequence>
<feature type="transmembrane region" description="Helical" evidence="1">
    <location>
        <begin position="303"/>
        <end position="324"/>
    </location>
</feature>
<keyword evidence="3" id="KW-1185">Reference proteome</keyword>
<dbReference type="AlphaFoldDB" id="A0A6L9SET7"/>
<feature type="transmembrane region" description="Helical" evidence="1">
    <location>
        <begin position="12"/>
        <end position="34"/>
    </location>
</feature>
<accession>A0A6L9SET7</accession>
<feature type="transmembrane region" description="Helical" evidence="1">
    <location>
        <begin position="269"/>
        <end position="291"/>
    </location>
</feature>
<proteinExistence type="predicted"/>
<dbReference type="PANTHER" id="PTHR36840">
    <property type="entry name" value="BLL5714 PROTEIN"/>
    <property type="match status" value="1"/>
</dbReference>
<evidence type="ECO:0000313" key="3">
    <source>
        <dbReference type="Proteomes" id="UP000475214"/>
    </source>
</evidence>
<feature type="transmembrane region" description="Helical" evidence="1">
    <location>
        <begin position="75"/>
        <end position="95"/>
    </location>
</feature>
<dbReference type="InterPro" id="IPR010640">
    <property type="entry name" value="Low_temperature_requirement_A"/>
</dbReference>